<feature type="repeat" description="Solcar" evidence="9">
    <location>
        <begin position="237"/>
        <end position="320"/>
    </location>
</feature>
<keyword evidence="4 9" id="KW-0812">Transmembrane</keyword>
<dbReference type="GO" id="GO:1990575">
    <property type="term" value="P:mitochondrial L-ornithine transmembrane transport"/>
    <property type="evidence" value="ECO:0007669"/>
    <property type="project" value="TreeGrafter"/>
</dbReference>
<gene>
    <name evidence="12" type="ORF">ASIM_LOCUS16008</name>
</gene>
<evidence type="ECO:0000256" key="4">
    <source>
        <dbReference type="ARBA" id="ARBA00022692"/>
    </source>
</evidence>
<evidence type="ECO:0000256" key="6">
    <source>
        <dbReference type="ARBA" id="ARBA00022989"/>
    </source>
</evidence>
<dbReference type="AlphaFoldDB" id="A0A0M3K6L0"/>
<keyword evidence="7" id="KW-0496">Mitochondrion</keyword>
<feature type="transmembrane region" description="Helical" evidence="11">
    <location>
        <begin position="237"/>
        <end position="256"/>
    </location>
</feature>
<feature type="repeat" description="Solcar" evidence="9">
    <location>
        <begin position="44"/>
        <end position="134"/>
    </location>
</feature>
<evidence type="ECO:0000256" key="5">
    <source>
        <dbReference type="ARBA" id="ARBA00022737"/>
    </source>
</evidence>
<protein>
    <submittedName>
        <fullName evidence="14">Mitochondrial carrier protein</fullName>
    </submittedName>
</protein>
<dbReference type="GO" id="GO:0005289">
    <property type="term" value="F:high-affinity L-arginine transmembrane transporter activity"/>
    <property type="evidence" value="ECO:0007669"/>
    <property type="project" value="TreeGrafter"/>
</dbReference>
<dbReference type="Pfam" id="PF00153">
    <property type="entry name" value="Mito_carr"/>
    <property type="match status" value="3"/>
</dbReference>
<evidence type="ECO:0000256" key="2">
    <source>
        <dbReference type="ARBA" id="ARBA00006375"/>
    </source>
</evidence>
<dbReference type="InterPro" id="IPR050567">
    <property type="entry name" value="Mitochondrial_Carrier"/>
</dbReference>
<dbReference type="PROSITE" id="PS50920">
    <property type="entry name" value="SOLCAR"/>
    <property type="match status" value="3"/>
</dbReference>
<dbReference type="Proteomes" id="UP000267096">
    <property type="component" value="Unassembled WGS sequence"/>
</dbReference>
<evidence type="ECO:0000256" key="7">
    <source>
        <dbReference type="ARBA" id="ARBA00023128"/>
    </source>
</evidence>
<comment type="similarity">
    <text evidence="2 10">Belongs to the mitochondrial carrier (TC 2.A.29) family.</text>
</comment>
<evidence type="ECO:0000313" key="14">
    <source>
        <dbReference type="WBParaSite" id="ASIM_0001660101-mRNA-1"/>
    </source>
</evidence>
<comment type="subcellular location">
    <subcellularLocation>
        <location evidence="1">Mitochondrion membrane</location>
        <topology evidence="1">Multi-pass membrane protein</topology>
    </subcellularLocation>
</comment>
<dbReference type="InterPro" id="IPR023395">
    <property type="entry name" value="MCP_dom_sf"/>
</dbReference>
<keyword evidence="8 9" id="KW-0472">Membrane</keyword>
<keyword evidence="3 10" id="KW-0813">Transport</keyword>
<reference evidence="14" key="1">
    <citation type="submission" date="2017-02" db="UniProtKB">
        <authorList>
            <consortium name="WormBaseParasite"/>
        </authorList>
    </citation>
    <scope>IDENTIFICATION</scope>
</reference>
<name>A0A0M3K6L0_ANISI</name>
<dbReference type="InterPro" id="IPR002067">
    <property type="entry name" value="MCP"/>
</dbReference>
<evidence type="ECO:0000313" key="13">
    <source>
        <dbReference type="Proteomes" id="UP000267096"/>
    </source>
</evidence>
<keyword evidence="6 11" id="KW-1133">Transmembrane helix</keyword>
<dbReference type="SUPFAM" id="SSF103506">
    <property type="entry name" value="Mitochondrial carrier"/>
    <property type="match status" value="1"/>
</dbReference>
<dbReference type="OrthoDB" id="193856at2759"/>
<evidence type="ECO:0000256" key="8">
    <source>
        <dbReference type="ARBA" id="ARBA00023136"/>
    </source>
</evidence>
<dbReference type="GO" id="GO:0031966">
    <property type="term" value="C:mitochondrial membrane"/>
    <property type="evidence" value="ECO:0007669"/>
    <property type="project" value="UniProtKB-SubCell"/>
</dbReference>
<dbReference type="WBParaSite" id="ASIM_0001660101-mRNA-1">
    <property type="protein sequence ID" value="ASIM_0001660101-mRNA-1"/>
    <property type="gene ID" value="ASIM_0001660101"/>
</dbReference>
<evidence type="ECO:0000256" key="10">
    <source>
        <dbReference type="RuleBase" id="RU000488"/>
    </source>
</evidence>
<accession>A0A0M3K6L0</accession>
<proteinExistence type="inferred from homology"/>
<dbReference type="InterPro" id="IPR018108">
    <property type="entry name" value="MCP_transmembrane"/>
</dbReference>
<dbReference type="PANTHER" id="PTHR45624">
    <property type="entry name" value="MITOCHONDRIAL BASIC AMINO ACIDS TRANSPORTER-RELATED"/>
    <property type="match status" value="1"/>
</dbReference>
<dbReference type="PANTHER" id="PTHR45624:SF61">
    <property type="entry name" value="MITOCHONDRIAL BASIC AMINO ACIDS TRANSPORTER"/>
    <property type="match status" value="1"/>
</dbReference>
<feature type="transmembrane region" description="Helical" evidence="11">
    <location>
        <begin position="141"/>
        <end position="159"/>
    </location>
</feature>
<evidence type="ECO:0000256" key="11">
    <source>
        <dbReference type="SAM" id="Phobius"/>
    </source>
</evidence>
<reference evidence="12 13" key="2">
    <citation type="submission" date="2018-11" db="EMBL/GenBank/DDBJ databases">
        <authorList>
            <consortium name="Pathogen Informatics"/>
        </authorList>
    </citation>
    <scope>NUCLEOTIDE SEQUENCE [LARGE SCALE GENOMIC DNA]</scope>
</reference>
<evidence type="ECO:0000313" key="12">
    <source>
        <dbReference type="EMBL" id="VDK56640.1"/>
    </source>
</evidence>
<keyword evidence="5" id="KW-0677">Repeat</keyword>
<dbReference type="PRINTS" id="PR00926">
    <property type="entry name" value="MITOCARRIER"/>
</dbReference>
<sequence length="369" mass="41552">MAKGSEKEHFDVNTIINCKKKKGDGLQGGDDDDQRRNFKAFGSFEPVIHYLAGLASGVAGALAGHPLDTVKVRLQTQSQLEQLDARYRGTWHCLFTMFKKEGTRALFKGLSSPLLSLTVINSIAFGTYGNTLKLFNDQRSLTTHLIAGGVAGLAQTIVISPTELLKLRMQVQIEGTKKEYSSPIDCIRKLTRRYGVLHLYRGMQATIFRDIPSYGVWFAAYDRIGRSMSDDDRLESLNANGLLIAGGIAGVLSWLVNYPVDVIKTKFQSDDKFKTYAETVRFTYRTEGYRGFFAGLNSTLIRAFPANAAIFFAAEWTYRFFGKIQDMILERRKRRQQKELRVKVGTCIRKKSTVTESKFRCWPLGCTQA</sequence>
<feature type="transmembrane region" description="Helical" evidence="11">
    <location>
        <begin position="105"/>
        <end position="129"/>
    </location>
</feature>
<keyword evidence="13" id="KW-1185">Reference proteome</keyword>
<organism evidence="14">
    <name type="scientific">Anisakis simplex</name>
    <name type="common">Herring worm</name>
    <dbReference type="NCBI Taxonomy" id="6269"/>
    <lineage>
        <taxon>Eukaryota</taxon>
        <taxon>Metazoa</taxon>
        <taxon>Ecdysozoa</taxon>
        <taxon>Nematoda</taxon>
        <taxon>Chromadorea</taxon>
        <taxon>Rhabditida</taxon>
        <taxon>Spirurina</taxon>
        <taxon>Ascaridomorpha</taxon>
        <taxon>Ascaridoidea</taxon>
        <taxon>Anisakidae</taxon>
        <taxon>Anisakis</taxon>
        <taxon>Anisakis simplex complex</taxon>
    </lineage>
</organism>
<dbReference type="EMBL" id="UYRR01032732">
    <property type="protein sequence ID" value="VDK56640.1"/>
    <property type="molecule type" value="Genomic_DNA"/>
</dbReference>
<feature type="repeat" description="Solcar" evidence="9">
    <location>
        <begin position="139"/>
        <end position="227"/>
    </location>
</feature>
<evidence type="ECO:0000256" key="3">
    <source>
        <dbReference type="ARBA" id="ARBA00022448"/>
    </source>
</evidence>
<dbReference type="Gene3D" id="1.50.40.10">
    <property type="entry name" value="Mitochondrial carrier domain"/>
    <property type="match status" value="1"/>
</dbReference>
<evidence type="ECO:0000256" key="9">
    <source>
        <dbReference type="PROSITE-ProRule" id="PRU00282"/>
    </source>
</evidence>
<evidence type="ECO:0000256" key="1">
    <source>
        <dbReference type="ARBA" id="ARBA00004225"/>
    </source>
</evidence>